<sequence length="111" mass="12263">MQRFQLKHNCACPNACPDETPTRQFRWKTVGVPILVAAGCFLLLCTACIANCRLLTSRRNPPPEVTPMIGEEGRHRGSDMRYNTAGTLNQTEATSDSDKEFVTASSTMTKV</sequence>
<comment type="caution">
    <text evidence="3">The sequence shown here is derived from an EMBL/GenBank/DDBJ whole genome shotgun (WGS) entry which is preliminary data.</text>
</comment>
<dbReference type="AlphaFoldDB" id="A0AAD9QAR3"/>
<reference evidence="3" key="1">
    <citation type="journal article" date="2023" name="G3 (Bethesda)">
        <title>Whole genome assembly and annotation of the endangered Caribbean coral Acropora cervicornis.</title>
        <authorList>
            <person name="Selwyn J.D."/>
            <person name="Vollmer S.V."/>
        </authorList>
    </citation>
    <scope>NUCLEOTIDE SEQUENCE</scope>
    <source>
        <strain evidence="3">K2</strain>
    </source>
</reference>
<feature type="region of interest" description="Disordered" evidence="1">
    <location>
        <begin position="60"/>
        <end position="111"/>
    </location>
</feature>
<keyword evidence="2" id="KW-0812">Transmembrane</keyword>
<evidence type="ECO:0000313" key="4">
    <source>
        <dbReference type="Proteomes" id="UP001249851"/>
    </source>
</evidence>
<gene>
    <name evidence="3" type="ORF">P5673_020527</name>
</gene>
<accession>A0AAD9QAR3</accession>
<proteinExistence type="predicted"/>
<feature type="transmembrane region" description="Helical" evidence="2">
    <location>
        <begin position="30"/>
        <end position="50"/>
    </location>
</feature>
<keyword evidence="2" id="KW-1133">Transmembrane helix</keyword>
<name>A0AAD9QAR3_ACRCE</name>
<evidence type="ECO:0000256" key="1">
    <source>
        <dbReference type="SAM" id="MobiDB-lite"/>
    </source>
</evidence>
<reference evidence="3" key="2">
    <citation type="journal article" date="2023" name="Science">
        <title>Genomic signatures of disease resistance in endangered staghorn corals.</title>
        <authorList>
            <person name="Vollmer S.V."/>
            <person name="Selwyn J.D."/>
            <person name="Despard B.A."/>
            <person name="Roesel C.L."/>
        </authorList>
    </citation>
    <scope>NUCLEOTIDE SEQUENCE</scope>
    <source>
        <strain evidence="3">K2</strain>
    </source>
</reference>
<protein>
    <submittedName>
        <fullName evidence="3">Uncharacterized protein</fullName>
    </submittedName>
</protein>
<keyword evidence="2" id="KW-0472">Membrane</keyword>
<feature type="compositionally biased region" description="Polar residues" evidence="1">
    <location>
        <begin position="84"/>
        <end position="94"/>
    </location>
</feature>
<organism evidence="3 4">
    <name type="scientific">Acropora cervicornis</name>
    <name type="common">Staghorn coral</name>
    <dbReference type="NCBI Taxonomy" id="6130"/>
    <lineage>
        <taxon>Eukaryota</taxon>
        <taxon>Metazoa</taxon>
        <taxon>Cnidaria</taxon>
        <taxon>Anthozoa</taxon>
        <taxon>Hexacorallia</taxon>
        <taxon>Scleractinia</taxon>
        <taxon>Astrocoeniina</taxon>
        <taxon>Acroporidae</taxon>
        <taxon>Acropora</taxon>
    </lineage>
</organism>
<dbReference type="Proteomes" id="UP001249851">
    <property type="component" value="Unassembled WGS sequence"/>
</dbReference>
<evidence type="ECO:0000313" key="3">
    <source>
        <dbReference type="EMBL" id="KAK2557410.1"/>
    </source>
</evidence>
<evidence type="ECO:0000256" key="2">
    <source>
        <dbReference type="SAM" id="Phobius"/>
    </source>
</evidence>
<dbReference type="EMBL" id="JARQWQ010000050">
    <property type="protein sequence ID" value="KAK2557410.1"/>
    <property type="molecule type" value="Genomic_DNA"/>
</dbReference>
<keyword evidence="4" id="KW-1185">Reference proteome</keyword>